<dbReference type="OrthoDB" id="2770090at2759"/>
<proteinExistence type="predicted"/>
<reference evidence="1 2" key="1">
    <citation type="submission" date="2014-04" db="EMBL/GenBank/DDBJ databases">
        <authorList>
            <consortium name="DOE Joint Genome Institute"/>
            <person name="Kuo A."/>
            <person name="Kohler A."/>
            <person name="Nagy L.G."/>
            <person name="Floudas D."/>
            <person name="Copeland A."/>
            <person name="Barry K.W."/>
            <person name="Cichocki N."/>
            <person name="Veneault-Fourrey C."/>
            <person name="LaButti K."/>
            <person name="Lindquist E.A."/>
            <person name="Lipzen A."/>
            <person name="Lundell T."/>
            <person name="Morin E."/>
            <person name="Murat C."/>
            <person name="Sun H."/>
            <person name="Tunlid A."/>
            <person name="Henrissat B."/>
            <person name="Grigoriev I.V."/>
            <person name="Hibbett D.S."/>
            <person name="Martin F."/>
            <person name="Nordberg H.P."/>
            <person name="Cantor M.N."/>
            <person name="Hua S.X."/>
        </authorList>
    </citation>
    <scope>NUCLEOTIDE SEQUENCE [LARGE SCALE GENOMIC DNA]</scope>
    <source>
        <strain evidence="1 2">Foug A</strain>
    </source>
</reference>
<evidence type="ECO:0000313" key="2">
    <source>
        <dbReference type="Proteomes" id="UP000053989"/>
    </source>
</evidence>
<evidence type="ECO:0000313" key="1">
    <source>
        <dbReference type="EMBL" id="KIM63902.1"/>
    </source>
</evidence>
<dbReference type="AlphaFoldDB" id="A0A0C3AG44"/>
<dbReference type="Proteomes" id="UP000053989">
    <property type="component" value="Unassembled WGS sequence"/>
</dbReference>
<keyword evidence="2" id="KW-1185">Reference proteome</keyword>
<name>A0A0C3AG44_9AGAM</name>
<protein>
    <submittedName>
        <fullName evidence="1">Uncharacterized protein</fullName>
    </submittedName>
</protein>
<reference evidence="2" key="2">
    <citation type="submission" date="2015-01" db="EMBL/GenBank/DDBJ databases">
        <title>Evolutionary Origins and Diversification of the Mycorrhizal Mutualists.</title>
        <authorList>
            <consortium name="DOE Joint Genome Institute"/>
            <consortium name="Mycorrhizal Genomics Consortium"/>
            <person name="Kohler A."/>
            <person name="Kuo A."/>
            <person name="Nagy L.G."/>
            <person name="Floudas D."/>
            <person name="Copeland A."/>
            <person name="Barry K.W."/>
            <person name="Cichocki N."/>
            <person name="Veneault-Fourrey C."/>
            <person name="LaButti K."/>
            <person name="Lindquist E.A."/>
            <person name="Lipzen A."/>
            <person name="Lundell T."/>
            <person name="Morin E."/>
            <person name="Murat C."/>
            <person name="Riley R."/>
            <person name="Ohm R."/>
            <person name="Sun H."/>
            <person name="Tunlid A."/>
            <person name="Henrissat B."/>
            <person name="Grigoriev I.V."/>
            <person name="Hibbett D.S."/>
            <person name="Martin F."/>
        </authorList>
    </citation>
    <scope>NUCLEOTIDE SEQUENCE [LARGE SCALE GENOMIC DNA]</scope>
    <source>
        <strain evidence="2">Foug A</strain>
    </source>
</reference>
<dbReference type="InParanoid" id="A0A0C3AG44"/>
<organism evidence="1 2">
    <name type="scientific">Scleroderma citrinum Foug A</name>
    <dbReference type="NCBI Taxonomy" id="1036808"/>
    <lineage>
        <taxon>Eukaryota</taxon>
        <taxon>Fungi</taxon>
        <taxon>Dikarya</taxon>
        <taxon>Basidiomycota</taxon>
        <taxon>Agaricomycotina</taxon>
        <taxon>Agaricomycetes</taxon>
        <taxon>Agaricomycetidae</taxon>
        <taxon>Boletales</taxon>
        <taxon>Sclerodermatineae</taxon>
        <taxon>Sclerodermataceae</taxon>
        <taxon>Scleroderma</taxon>
    </lineage>
</organism>
<gene>
    <name evidence="1" type="ORF">SCLCIDRAFT_671684</name>
</gene>
<sequence length="193" mass="23069">MRPLPPSFKALYRLVLRASYASVLRKAAARRSLCKLWRPVFDGAVHVIRDLQSSKLSSIERLRREKLLDTWQKRMDHTLSFLLSSAQSHGIPHKVIRNLTFLNNDHRWWVRKGYYNGMKRWNPQRPPSSLEYDPRSLLPKDMRTMNRRSRKREAMKVDEQCWDALGEVVRMAEARHNLSFGRIRLKRWSIVYR</sequence>
<dbReference type="EMBL" id="KN822031">
    <property type="protein sequence ID" value="KIM63902.1"/>
    <property type="molecule type" value="Genomic_DNA"/>
</dbReference>
<dbReference type="STRING" id="1036808.A0A0C3AG44"/>
<accession>A0A0C3AG44</accession>
<dbReference type="HOGENOM" id="CLU_120113_0_0_1"/>